<evidence type="ECO:0000313" key="2">
    <source>
        <dbReference type="Proteomes" id="UP001596472"/>
    </source>
</evidence>
<keyword evidence="2" id="KW-1185">Reference proteome</keyword>
<name>A0ABW2L5A5_9BACT</name>
<evidence type="ECO:0000313" key="1">
    <source>
        <dbReference type="EMBL" id="MFC7337492.1"/>
    </source>
</evidence>
<comment type="caution">
    <text evidence="1">The sequence shown here is derived from an EMBL/GenBank/DDBJ whole genome shotgun (WGS) entry which is preliminary data.</text>
</comment>
<reference evidence="2" key="1">
    <citation type="journal article" date="2019" name="Int. J. Syst. Evol. Microbiol.">
        <title>The Global Catalogue of Microorganisms (GCM) 10K type strain sequencing project: providing services to taxonomists for standard genome sequencing and annotation.</title>
        <authorList>
            <consortium name="The Broad Institute Genomics Platform"/>
            <consortium name="The Broad Institute Genome Sequencing Center for Infectious Disease"/>
            <person name="Wu L."/>
            <person name="Ma J."/>
        </authorList>
    </citation>
    <scope>NUCLEOTIDE SEQUENCE [LARGE SCALE GENOMIC DNA]</scope>
    <source>
        <strain evidence="2">CGMCC 4.1467</strain>
    </source>
</reference>
<accession>A0ABW2L5A5</accession>
<proteinExistence type="predicted"/>
<dbReference type="Proteomes" id="UP001596472">
    <property type="component" value="Unassembled WGS sequence"/>
</dbReference>
<organism evidence="1 2">
    <name type="scientific">Haloferula chungangensis</name>
    <dbReference type="NCBI Taxonomy" id="1048331"/>
    <lineage>
        <taxon>Bacteria</taxon>
        <taxon>Pseudomonadati</taxon>
        <taxon>Verrucomicrobiota</taxon>
        <taxon>Verrucomicrobiia</taxon>
        <taxon>Verrucomicrobiales</taxon>
        <taxon>Verrucomicrobiaceae</taxon>
        <taxon>Haloferula</taxon>
    </lineage>
</organism>
<sequence>MSLSRKGYKTINHKDVQYRWLLRNRGGINEASIYAQAAIGGRELIAQLPRVINVDLITAAIDFALAHGWSPNEAGETMRCRSRRGVFEVLEVPVK</sequence>
<gene>
    <name evidence="1" type="ORF">ACFQY0_09920</name>
</gene>
<protein>
    <submittedName>
        <fullName evidence="1">Uncharacterized protein</fullName>
    </submittedName>
</protein>
<dbReference type="EMBL" id="JBHTBS010000004">
    <property type="protein sequence ID" value="MFC7337492.1"/>
    <property type="molecule type" value="Genomic_DNA"/>
</dbReference>
<dbReference type="RefSeq" id="WP_379711824.1">
    <property type="nucleotide sequence ID" value="NZ_JBHTBS010000004.1"/>
</dbReference>